<dbReference type="AlphaFoldDB" id="A0A5A5R516"/>
<evidence type="ECO:0000313" key="2">
    <source>
        <dbReference type="Proteomes" id="UP000323569"/>
    </source>
</evidence>
<dbReference type="EMBL" id="BHVO01000014">
    <property type="protein sequence ID" value="GCA69779.1"/>
    <property type="molecule type" value="Genomic_DNA"/>
</dbReference>
<accession>A0A5A5R516</accession>
<organism evidence="1 2">
    <name type="scientific">Microcystis aeruginosa NIES-2519</name>
    <dbReference type="NCBI Taxonomy" id="2303981"/>
    <lineage>
        <taxon>Bacteria</taxon>
        <taxon>Bacillati</taxon>
        <taxon>Cyanobacteriota</taxon>
        <taxon>Cyanophyceae</taxon>
        <taxon>Oscillatoriophycideae</taxon>
        <taxon>Chroococcales</taxon>
        <taxon>Microcystaceae</taxon>
        <taxon>Microcystis</taxon>
    </lineage>
</organism>
<reference evidence="1 2" key="1">
    <citation type="submission" date="2018-09" db="EMBL/GenBank/DDBJ databases">
        <title>Evolutionary history of phycoerythrin pigmentation in the water bloom-forming cyanobacterium Microcystis aeruginosa.</title>
        <authorList>
            <person name="Tanabe Y."/>
            <person name="Tanabe Y."/>
            <person name="Yamaguchi H."/>
        </authorList>
    </citation>
    <scope>NUCLEOTIDE SEQUENCE [LARGE SCALE GENOMIC DNA]</scope>
    <source>
        <strain evidence="1 2">NIES-2519</strain>
    </source>
</reference>
<sequence length="38" mass="4421">MGNFFPFTNTLPDDVERAVLTSNLDSQQFKMRETEQRG</sequence>
<evidence type="ECO:0000313" key="1">
    <source>
        <dbReference type="EMBL" id="GCA69779.1"/>
    </source>
</evidence>
<proteinExistence type="predicted"/>
<protein>
    <submittedName>
        <fullName evidence="1">Uncharacterized protein</fullName>
    </submittedName>
</protein>
<comment type="caution">
    <text evidence="1">The sequence shown here is derived from an EMBL/GenBank/DDBJ whole genome shotgun (WGS) entry which is preliminary data.</text>
</comment>
<name>A0A5A5R516_MICAE</name>
<gene>
    <name evidence="1" type="ORF">MiYa_01309</name>
</gene>
<dbReference type="Proteomes" id="UP000323569">
    <property type="component" value="Unassembled WGS sequence"/>
</dbReference>